<proteinExistence type="predicted"/>
<dbReference type="GeneID" id="54586012"/>
<dbReference type="RefSeq" id="XP_033689638.1">
    <property type="nucleotide sequence ID" value="XM_033832682.1"/>
</dbReference>
<feature type="region of interest" description="Disordered" evidence="1">
    <location>
        <begin position="237"/>
        <end position="266"/>
    </location>
</feature>
<evidence type="ECO:0000313" key="3">
    <source>
        <dbReference type="Proteomes" id="UP000800094"/>
    </source>
</evidence>
<feature type="compositionally biased region" description="Acidic residues" evidence="1">
    <location>
        <begin position="257"/>
        <end position="266"/>
    </location>
</feature>
<dbReference type="EMBL" id="ML987190">
    <property type="protein sequence ID" value="KAF2254634.1"/>
    <property type="molecule type" value="Genomic_DNA"/>
</dbReference>
<keyword evidence="3" id="KW-1185">Reference proteome</keyword>
<evidence type="ECO:0000256" key="1">
    <source>
        <dbReference type="SAM" id="MobiDB-lite"/>
    </source>
</evidence>
<name>A0A6A6IW55_9PLEO</name>
<sequence>MHPEMLEHFMEALDLPGLRQLKMDTIYGISSTDWLDYDYRRMLRLLETSSPELEVFECVRMGGRAYRAFVEPFDSFKSLKRLRTLRIDLDLLGYWRASFEPSDPQELFPASLQNLAFTEIEVLRLNFLEEHYSANPDQDENEVYKLLRILESTALKECSLYLVLTVLFAGDDEYNPFSLVHQSLRPATLILLLNTADKLARVGTTFRVYGDADTDAEGGGLLVGPGFVKALQRREAKPGEDFGGSTGGENVTQIEIEGQEEIEDTS</sequence>
<accession>A0A6A6IW55</accession>
<organism evidence="2 3">
    <name type="scientific">Trematosphaeria pertusa</name>
    <dbReference type="NCBI Taxonomy" id="390896"/>
    <lineage>
        <taxon>Eukaryota</taxon>
        <taxon>Fungi</taxon>
        <taxon>Dikarya</taxon>
        <taxon>Ascomycota</taxon>
        <taxon>Pezizomycotina</taxon>
        <taxon>Dothideomycetes</taxon>
        <taxon>Pleosporomycetidae</taxon>
        <taxon>Pleosporales</taxon>
        <taxon>Massarineae</taxon>
        <taxon>Trematosphaeriaceae</taxon>
        <taxon>Trematosphaeria</taxon>
    </lineage>
</organism>
<evidence type="ECO:0000313" key="2">
    <source>
        <dbReference type="EMBL" id="KAF2254634.1"/>
    </source>
</evidence>
<reference evidence="2" key="1">
    <citation type="journal article" date="2020" name="Stud. Mycol.">
        <title>101 Dothideomycetes genomes: a test case for predicting lifestyles and emergence of pathogens.</title>
        <authorList>
            <person name="Haridas S."/>
            <person name="Albert R."/>
            <person name="Binder M."/>
            <person name="Bloem J."/>
            <person name="Labutti K."/>
            <person name="Salamov A."/>
            <person name="Andreopoulos B."/>
            <person name="Baker S."/>
            <person name="Barry K."/>
            <person name="Bills G."/>
            <person name="Bluhm B."/>
            <person name="Cannon C."/>
            <person name="Castanera R."/>
            <person name="Culley D."/>
            <person name="Daum C."/>
            <person name="Ezra D."/>
            <person name="Gonzalez J."/>
            <person name="Henrissat B."/>
            <person name="Kuo A."/>
            <person name="Liang C."/>
            <person name="Lipzen A."/>
            <person name="Lutzoni F."/>
            <person name="Magnuson J."/>
            <person name="Mondo S."/>
            <person name="Nolan M."/>
            <person name="Ohm R."/>
            <person name="Pangilinan J."/>
            <person name="Park H.-J."/>
            <person name="Ramirez L."/>
            <person name="Alfaro M."/>
            <person name="Sun H."/>
            <person name="Tritt A."/>
            <person name="Yoshinaga Y."/>
            <person name="Zwiers L.-H."/>
            <person name="Turgeon B."/>
            <person name="Goodwin S."/>
            <person name="Spatafora J."/>
            <person name="Crous P."/>
            <person name="Grigoriev I."/>
        </authorList>
    </citation>
    <scope>NUCLEOTIDE SEQUENCE</scope>
    <source>
        <strain evidence="2">CBS 122368</strain>
    </source>
</reference>
<evidence type="ECO:0008006" key="4">
    <source>
        <dbReference type="Google" id="ProtNLM"/>
    </source>
</evidence>
<gene>
    <name evidence="2" type="ORF">BU26DRAFT_559305</name>
</gene>
<dbReference type="Proteomes" id="UP000800094">
    <property type="component" value="Unassembled WGS sequence"/>
</dbReference>
<protein>
    <recommendedName>
        <fullName evidence="4">F-box domain-containing protein</fullName>
    </recommendedName>
</protein>
<dbReference type="AlphaFoldDB" id="A0A6A6IW55"/>